<keyword evidence="2" id="KW-1185">Reference proteome</keyword>
<dbReference type="AlphaFoldDB" id="A0A3N7G5J6"/>
<dbReference type="EMBL" id="CM009307">
    <property type="protein sequence ID" value="RQP02457.1"/>
    <property type="molecule type" value="Genomic_DNA"/>
</dbReference>
<evidence type="ECO:0000313" key="2">
    <source>
        <dbReference type="Proteomes" id="UP000006729"/>
    </source>
</evidence>
<proteinExistence type="predicted"/>
<dbReference type="SUPFAM" id="SSF50494">
    <property type="entry name" value="Trypsin-like serine proteases"/>
    <property type="match status" value="1"/>
</dbReference>
<dbReference type="InterPro" id="IPR009003">
    <property type="entry name" value="Peptidase_S1_PA"/>
</dbReference>
<name>A0A3N7G5J6_POPTR</name>
<evidence type="ECO:0000313" key="1">
    <source>
        <dbReference type="EMBL" id="RQP02457.1"/>
    </source>
</evidence>
<reference evidence="1 2" key="1">
    <citation type="journal article" date="2006" name="Science">
        <title>The genome of black cottonwood, Populus trichocarpa (Torr. &amp; Gray).</title>
        <authorList>
            <person name="Tuskan G.A."/>
            <person name="Difazio S."/>
            <person name="Jansson S."/>
            <person name="Bohlmann J."/>
            <person name="Grigoriev I."/>
            <person name="Hellsten U."/>
            <person name="Putnam N."/>
            <person name="Ralph S."/>
            <person name="Rombauts S."/>
            <person name="Salamov A."/>
            <person name="Schein J."/>
            <person name="Sterck L."/>
            <person name="Aerts A."/>
            <person name="Bhalerao R.R."/>
            <person name="Bhalerao R.P."/>
            <person name="Blaudez D."/>
            <person name="Boerjan W."/>
            <person name="Brun A."/>
            <person name="Brunner A."/>
            <person name="Busov V."/>
            <person name="Campbell M."/>
            <person name="Carlson J."/>
            <person name="Chalot M."/>
            <person name="Chapman J."/>
            <person name="Chen G.L."/>
            <person name="Cooper D."/>
            <person name="Coutinho P.M."/>
            <person name="Couturier J."/>
            <person name="Covert S."/>
            <person name="Cronk Q."/>
            <person name="Cunningham R."/>
            <person name="Davis J."/>
            <person name="Degroeve S."/>
            <person name="Dejardin A."/>
            <person name="Depamphilis C."/>
            <person name="Detter J."/>
            <person name="Dirks B."/>
            <person name="Dubchak I."/>
            <person name="Duplessis S."/>
            <person name="Ehlting J."/>
            <person name="Ellis B."/>
            <person name="Gendler K."/>
            <person name="Goodstein D."/>
            <person name="Gribskov M."/>
            <person name="Grimwood J."/>
            <person name="Groover A."/>
            <person name="Gunter L."/>
            <person name="Hamberger B."/>
            <person name="Heinze B."/>
            <person name="Helariutta Y."/>
            <person name="Henrissat B."/>
            <person name="Holligan D."/>
            <person name="Holt R."/>
            <person name="Huang W."/>
            <person name="Islam-Faridi N."/>
            <person name="Jones S."/>
            <person name="Jones-Rhoades M."/>
            <person name="Jorgensen R."/>
            <person name="Joshi C."/>
            <person name="Kangasjarvi J."/>
            <person name="Karlsson J."/>
            <person name="Kelleher C."/>
            <person name="Kirkpatrick R."/>
            <person name="Kirst M."/>
            <person name="Kohler A."/>
            <person name="Kalluri U."/>
            <person name="Larimer F."/>
            <person name="Leebens-Mack J."/>
            <person name="Leple J.C."/>
            <person name="Locascio P."/>
            <person name="Lou Y."/>
            <person name="Lucas S."/>
            <person name="Martin F."/>
            <person name="Montanini B."/>
            <person name="Napoli C."/>
            <person name="Nelson D.R."/>
            <person name="Nelson C."/>
            <person name="Nieminen K."/>
            <person name="Nilsson O."/>
            <person name="Pereda V."/>
            <person name="Peter G."/>
            <person name="Philippe R."/>
            <person name="Pilate G."/>
            <person name="Poliakov A."/>
            <person name="Razumovskaya J."/>
            <person name="Richardson P."/>
            <person name="Rinaldi C."/>
            <person name="Ritland K."/>
            <person name="Rouze P."/>
            <person name="Ryaboy D."/>
            <person name="Schmutz J."/>
            <person name="Schrader J."/>
            <person name="Segerman B."/>
            <person name="Shin H."/>
            <person name="Siddiqui A."/>
            <person name="Sterky F."/>
            <person name="Terry A."/>
            <person name="Tsai C.J."/>
            <person name="Uberbacher E."/>
            <person name="Unneberg P."/>
            <person name="Vahala J."/>
            <person name="Wall K."/>
            <person name="Wessler S."/>
            <person name="Yang G."/>
            <person name="Yin T."/>
            <person name="Douglas C."/>
            <person name="Marra M."/>
            <person name="Sandberg G."/>
            <person name="Van de Peer Y."/>
            <person name="Rokhsar D."/>
        </authorList>
    </citation>
    <scope>NUCLEOTIDE SEQUENCE [LARGE SCALE GENOMIC DNA]</scope>
    <source>
        <strain evidence="2">cv. Nisqually</strain>
    </source>
</reference>
<evidence type="ECO:0008006" key="3">
    <source>
        <dbReference type="Google" id="ProtNLM"/>
    </source>
</evidence>
<sequence>MYPDDARSYDAGDDHPSLDASEIPTFFKTMVPTVARIYVFESGTLSLFAAGVVISPYGHILTINTGTGTNRTGMHVCFKDDDEGFKAAICHEYADHPFLLLKLESEREDFPYARLATSAAVQGSEIHFIHVFFNNAYRYLKGMVSCPNRNLSSVIMSKEVQQIVAPSIKHAYHNRVPIQFVEVGAIYGSEHVCGTPFFSKNGTVVGIYYFSAFNLAYGFNLDYLETMSPAWEEKITECQPARRTKLTSVLCSGSVNCHGLSHATSETCLAHGGQDLSLSILKHPDDLGEGGTDFRIGIPAARHDVTQHRETIIWYNWPYPLVHNSKCCLHCCHVLEGKQTCYELPKDNPKAIHIHLLCIGPVLNHLSVQIGKSNT</sequence>
<accession>A0A3N7G5J6</accession>
<organism evidence="1 2">
    <name type="scientific">Populus trichocarpa</name>
    <name type="common">Western balsam poplar</name>
    <name type="synonym">Populus balsamifera subsp. trichocarpa</name>
    <dbReference type="NCBI Taxonomy" id="3694"/>
    <lineage>
        <taxon>Eukaryota</taxon>
        <taxon>Viridiplantae</taxon>
        <taxon>Streptophyta</taxon>
        <taxon>Embryophyta</taxon>
        <taxon>Tracheophyta</taxon>
        <taxon>Spermatophyta</taxon>
        <taxon>Magnoliopsida</taxon>
        <taxon>eudicotyledons</taxon>
        <taxon>Gunneridae</taxon>
        <taxon>Pentapetalae</taxon>
        <taxon>rosids</taxon>
        <taxon>fabids</taxon>
        <taxon>Malpighiales</taxon>
        <taxon>Salicaceae</taxon>
        <taxon>Saliceae</taxon>
        <taxon>Populus</taxon>
    </lineage>
</organism>
<gene>
    <name evidence="1" type="ORF">POPTR_018G001700</name>
</gene>
<dbReference type="InParanoid" id="A0A3N7G5J6"/>
<dbReference type="Gene3D" id="2.40.10.120">
    <property type="match status" value="1"/>
</dbReference>
<dbReference type="Proteomes" id="UP000006729">
    <property type="component" value="Chromosome 18"/>
</dbReference>
<protein>
    <recommendedName>
        <fullName evidence="3">Peptidase S1 domain-containing protein</fullName>
    </recommendedName>
</protein>